<dbReference type="Pfam" id="PF13470">
    <property type="entry name" value="PIN_3"/>
    <property type="match status" value="1"/>
</dbReference>
<dbReference type="InterPro" id="IPR029060">
    <property type="entry name" value="PIN-like_dom_sf"/>
</dbReference>
<name>A0ABY8PXT5_9ACTN</name>
<proteinExistence type="predicted"/>
<dbReference type="InterPro" id="IPR058652">
    <property type="entry name" value="VapC50_C"/>
</dbReference>
<dbReference type="Pfam" id="PF26343">
    <property type="entry name" value="VapC50_C"/>
    <property type="match status" value="1"/>
</dbReference>
<keyword evidence="1" id="KW-0540">Nuclease</keyword>
<evidence type="ECO:0000256" key="4">
    <source>
        <dbReference type="ARBA" id="ARBA00022842"/>
    </source>
</evidence>
<dbReference type="InterPro" id="IPR002716">
    <property type="entry name" value="PIN_dom"/>
</dbReference>
<evidence type="ECO:0000256" key="1">
    <source>
        <dbReference type="ARBA" id="ARBA00022722"/>
    </source>
</evidence>
<evidence type="ECO:0000256" key="3">
    <source>
        <dbReference type="ARBA" id="ARBA00022801"/>
    </source>
</evidence>
<evidence type="ECO:0000256" key="2">
    <source>
        <dbReference type="ARBA" id="ARBA00022723"/>
    </source>
</evidence>
<keyword evidence="3" id="KW-0378">Hydrolase</keyword>
<evidence type="ECO:0000313" key="7">
    <source>
        <dbReference type="EMBL" id="WGT47213.1"/>
    </source>
</evidence>
<keyword evidence="8" id="KW-1185">Reference proteome</keyword>
<evidence type="ECO:0000259" key="6">
    <source>
        <dbReference type="Pfam" id="PF26343"/>
    </source>
</evidence>
<dbReference type="SUPFAM" id="SSF88723">
    <property type="entry name" value="PIN domain-like"/>
    <property type="match status" value="1"/>
</dbReference>
<feature type="domain" description="PIN" evidence="5">
    <location>
        <begin position="7"/>
        <end position="113"/>
    </location>
</feature>
<keyword evidence="2" id="KW-0479">Metal-binding</keyword>
<evidence type="ECO:0000259" key="5">
    <source>
        <dbReference type="Pfam" id="PF13470"/>
    </source>
</evidence>
<evidence type="ECO:0000313" key="8">
    <source>
        <dbReference type="Proteomes" id="UP001244136"/>
    </source>
</evidence>
<sequence length="190" mass="20841">MARYSAFLDACVLVPVALADTLLRLAEAGLYRPLWSDRVLDEMVDAIGLIHPELAWGRARSRADAMQASFEDACVTDWEELVAGISLPDPDDRHVAAAALQGRADMVVTANVRDFPIEVLEPLGLEVQHPDEFLLNQLDLEPDLTIASLHRQAAATRRPVITTRVLLDHLARCGVPKFAATAAGQLWRDA</sequence>
<dbReference type="RefSeq" id="WP_281144948.1">
    <property type="nucleotide sequence ID" value="NZ_CP123967.1"/>
</dbReference>
<dbReference type="Proteomes" id="UP001244136">
    <property type="component" value="Chromosome"/>
</dbReference>
<reference evidence="7 8" key="1">
    <citation type="journal article" date="2008" name="Int. J. Syst. Evol. Microbiol.">
        <title>Tessaracoccus flavescens sp. nov., isolated from marine sediment.</title>
        <authorList>
            <person name="Lee D.W."/>
            <person name="Lee S.D."/>
        </authorList>
    </citation>
    <scope>NUCLEOTIDE SEQUENCE [LARGE SCALE GENOMIC DNA]</scope>
    <source>
        <strain evidence="7 8">T21</strain>
    </source>
</reference>
<gene>
    <name evidence="7" type="ORF">QH948_14050</name>
</gene>
<organism evidence="7 8">
    <name type="scientific">Tessaracoccus lacteus</name>
    <dbReference type="NCBI Taxonomy" id="3041766"/>
    <lineage>
        <taxon>Bacteria</taxon>
        <taxon>Bacillati</taxon>
        <taxon>Actinomycetota</taxon>
        <taxon>Actinomycetes</taxon>
        <taxon>Propionibacteriales</taxon>
        <taxon>Propionibacteriaceae</taxon>
        <taxon>Tessaracoccus</taxon>
    </lineage>
</organism>
<protein>
    <submittedName>
        <fullName evidence="7">PIN domain-containing protein</fullName>
    </submittedName>
</protein>
<dbReference type="EMBL" id="CP123967">
    <property type="protein sequence ID" value="WGT47213.1"/>
    <property type="molecule type" value="Genomic_DNA"/>
</dbReference>
<accession>A0ABY8PXT5</accession>
<feature type="domain" description="VapC50 C-terminal" evidence="6">
    <location>
        <begin position="130"/>
        <end position="181"/>
    </location>
</feature>
<keyword evidence="4" id="KW-0460">Magnesium</keyword>